<dbReference type="EC" id="2.7.11.24" evidence="2 13"/>
<dbReference type="InterPro" id="IPR000719">
    <property type="entry name" value="Prot_kinase_dom"/>
</dbReference>
<dbReference type="PANTHER" id="PTHR24055">
    <property type="entry name" value="MITOGEN-ACTIVATED PROTEIN KINASE"/>
    <property type="match status" value="1"/>
</dbReference>
<dbReference type="Pfam" id="PF00069">
    <property type="entry name" value="Pkinase"/>
    <property type="match status" value="1"/>
</dbReference>
<dbReference type="SMART" id="SM00220">
    <property type="entry name" value="S_TKc"/>
    <property type="match status" value="1"/>
</dbReference>
<evidence type="ECO:0000256" key="1">
    <source>
        <dbReference type="ARBA" id="ARBA00001946"/>
    </source>
</evidence>
<proteinExistence type="inferred from homology"/>
<keyword evidence="3 12" id="KW-0723">Serine/threonine-protein kinase</keyword>
<evidence type="ECO:0000313" key="15">
    <source>
        <dbReference type="EMBL" id="CAF1000286.1"/>
    </source>
</evidence>
<reference evidence="15" key="1">
    <citation type="submission" date="2021-02" db="EMBL/GenBank/DDBJ databases">
        <authorList>
            <person name="Nowell W R."/>
        </authorList>
    </citation>
    <scope>NUCLEOTIDE SEQUENCE</scope>
    <source>
        <strain evidence="15">Ploen Becks lab</strain>
    </source>
</reference>
<comment type="similarity">
    <text evidence="13">Belongs to the protein kinase superfamily. Ser/Thr protein kinase family. MAP kinase subfamily.</text>
</comment>
<evidence type="ECO:0000256" key="9">
    <source>
        <dbReference type="ARBA" id="ARBA00047592"/>
    </source>
</evidence>
<comment type="catalytic activity">
    <reaction evidence="9 13">
        <text>L-threonyl-[protein] + ATP = O-phospho-L-threonyl-[protein] + ADP + H(+)</text>
        <dbReference type="Rhea" id="RHEA:46608"/>
        <dbReference type="Rhea" id="RHEA-COMP:11060"/>
        <dbReference type="Rhea" id="RHEA-COMP:11605"/>
        <dbReference type="ChEBI" id="CHEBI:15378"/>
        <dbReference type="ChEBI" id="CHEBI:30013"/>
        <dbReference type="ChEBI" id="CHEBI:30616"/>
        <dbReference type="ChEBI" id="CHEBI:61977"/>
        <dbReference type="ChEBI" id="CHEBI:456216"/>
        <dbReference type="EC" id="2.7.11.24"/>
    </reaction>
</comment>
<evidence type="ECO:0000256" key="7">
    <source>
        <dbReference type="ARBA" id="ARBA00022777"/>
    </source>
</evidence>
<evidence type="ECO:0000256" key="10">
    <source>
        <dbReference type="ARBA" id="ARBA00048312"/>
    </source>
</evidence>
<evidence type="ECO:0000256" key="13">
    <source>
        <dbReference type="RuleBase" id="RU361165"/>
    </source>
</evidence>
<dbReference type="InterPro" id="IPR050117">
    <property type="entry name" value="MAPK"/>
</dbReference>
<dbReference type="PROSITE" id="PS50011">
    <property type="entry name" value="PROTEIN_KINASE_DOM"/>
    <property type="match status" value="1"/>
</dbReference>
<dbReference type="Gene3D" id="3.30.200.20">
    <property type="entry name" value="Phosphorylase Kinase, domain 1"/>
    <property type="match status" value="1"/>
</dbReference>
<evidence type="ECO:0000313" key="16">
    <source>
        <dbReference type="Proteomes" id="UP000663879"/>
    </source>
</evidence>
<dbReference type="InterPro" id="IPR011009">
    <property type="entry name" value="Kinase-like_dom_sf"/>
</dbReference>
<dbReference type="InterPro" id="IPR017441">
    <property type="entry name" value="Protein_kinase_ATP_BS"/>
</dbReference>
<keyword evidence="13" id="KW-0460">Magnesium</keyword>
<evidence type="ECO:0000256" key="6">
    <source>
        <dbReference type="ARBA" id="ARBA00022741"/>
    </source>
</evidence>
<keyword evidence="8 11" id="KW-0067">ATP-binding</keyword>
<keyword evidence="7 13" id="KW-0418">Kinase</keyword>
<evidence type="ECO:0000256" key="8">
    <source>
        <dbReference type="ARBA" id="ARBA00022840"/>
    </source>
</evidence>
<dbReference type="Proteomes" id="UP000663879">
    <property type="component" value="Unassembled WGS sequence"/>
</dbReference>
<dbReference type="FunFam" id="3.30.200.20:FF:000028">
    <property type="entry name" value="Mitogen-activated protein kinase"/>
    <property type="match status" value="1"/>
</dbReference>
<dbReference type="PROSITE" id="PS00108">
    <property type="entry name" value="PROTEIN_KINASE_ST"/>
    <property type="match status" value="1"/>
</dbReference>
<accession>A0A814GRY4</accession>
<gene>
    <name evidence="15" type="ORF">OXX778_LOCUS16369</name>
</gene>
<evidence type="ECO:0000256" key="4">
    <source>
        <dbReference type="ARBA" id="ARBA00022553"/>
    </source>
</evidence>
<dbReference type="SUPFAM" id="SSF56112">
    <property type="entry name" value="Protein kinase-like (PK-like)"/>
    <property type="match status" value="1"/>
</dbReference>
<evidence type="ECO:0000256" key="3">
    <source>
        <dbReference type="ARBA" id="ARBA00022527"/>
    </source>
</evidence>
<keyword evidence="6 11" id="KW-0547">Nucleotide-binding</keyword>
<keyword evidence="5 13" id="KW-0808">Transferase</keyword>
<keyword evidence="16" id="KW-1185">Reference proteome</keyword>
<evidence type="ECO:0000259" key="14">
    <source>
        <dbReference type="PROSITE" id="PS50011"/>
    </source>
</evidence>
<protein>
    <recommendedName>
        <fullName evidence="2 13">Mitogen-activated protein kinase</fullName>
        <ecNumber evidence="2 13">2.7.11.24</ecNumber>
    </recommendedName>
</protein>
<dbReference type="InterPro" id="IPR003527">
    <property type="entry name" value="MAP_kinase_CS"/>
</dbReference>
<keyword evidence="4" id="KW-0597">Phosphoprotein</keyword>
<evidence type="ECO:0000256" key="12">
    <source>
        <dbReference type="RuleBase" id="RU000304"/>
    </source>
</evidence>
<feature type="domain" description="Protein kinase" evidence="14">
    <location>
        <begin position="20"/>
        <end position="325"/>
    </location>
</feature>
<comment type="activity regulation">
    <text evidence="13">Activated by threonine and tyrosine phosphorylation.</text>
</comment>
<dbReference type="OrthoDB" id="192887at2759"/>
<dbReference type="FunFam" id="1.10.510.10:FF:000624">
    <property type="entry name" value="Mitogen-activated protein kinase"/>
    <property type="match status" value="1"/>
</dbReference>
<dbReference type="PROSITE" id="PS01351">
    <property type="entry name" value="MAPK"/>
    <property type="match status" value="1"/>
</dbReference>
<dbReference type="GO" id="GO:0005524">
    <property type="term" value="F:ATP binding"/>
    <property type="evidence" value="ECO:0007669"/>
    <property type="project" value="UniProtKB-UniRule"/>
</dbReference>
<evidence type="ECO:0000256" key="11">
    <source>
        <dbReference type="PROSITE-ProRule" id="PRU10141"/>
    </source>
</evidence>
<name>A0A814GRY4_9BILA</name>
<dbReference type="InterPro" id="IPR008271">
    <property type="entry name" value="Ser/Thr_kinase_AS"/>
</dbReference>
<dbReference type="Gene3D" id="1.10.510.10">
    <property type="entry name" value="Transferase(Phosphotransferase) domain 1"/>
    <property type="match status" value="1"/>
</dbReference>
<dbReference type="EMBL" id="CAJNOC010003852">
    <property type="protein sequence ID" value="CAF1000286.1"/>
    <property type="molecule type" value="Genomic_DNA"/>
</dbReference>
<dbReference type="PROSITE" id="PS00107">
    <property type="entry name" value="PROTEIN_KINASE_ATP"/>
    <property type="match status" value="1"/>
</dbReference>
<organism evidence="15 16">
    <name type="scientific">Brachionus calyciflorus</name>
    <dbReference type="NCBI Taxonomy" id="104777"/>
    <lineage>
        <taxon>Eukaryota</taxon>
        <taxon>Metazoa</taxon>
        <taxon>Spiralia</taxon>
        <taxon>Gnathifera</taxon>
        <taxon>Rotifera</taxon>
        <taxon>Eurotatoria</taxon>
        <taxon>Monogononta</taxon>
        <taxon>Pseudotrocha</taxon>
        <taxon>Ploima</taxon>
        <taxon>Brachionidae</taxon>
        <taxon>Brachionus</taxon>
    </lineage>
</organism>
<comment type="cofactor">
    <cofactor evidence="1 13">
        <name>Mg(2+)</name>
        <dbReference type="ChEBI" id="CHEBI:18420"/>
    </cofactor>
</comment>
<sequence length="368" mass="43155">MSNWSCFDINNAIWNVPNRYVNLNPLGYGAYGLVCSALDKTKQQQVAIKKLSQPFATRVHAKRAYREIKLLKHVDHDNIIRLLDIFTPANSFEEMQEVCLVTNLMTSDLRNVLNKQQLSEDQIKFFIFQIFCGLKYLHSANIFHRDLKPENLTVNEDCSLRIIDFGLARSEAEENTIYVTSRWYRAPEIMLRWSHYTKAVDIWSVGCILAEMYIQRPLFPGSDQETETQTHEFPIKDSSLYEKNLNQLNRILDVVGYPSDDLLKEISDDARLYLESTERRPKSVNFTEYFREIQDPTALDLIEKMLQLDPNNRITCDQALNHPYLEAYHDDDDDDPKIGQNFDDRFETQNLSELEWKKLIFDEIKSFV</sequence>
<evidence type="ECO:0000256" key="5">
    <source>
        <dbReference type="ARBA" id="ARBA00022679"/>
    </source>
</evidence>
<comment type="catalytic activity">
    <reaction evidence="10">
        <text>L-seryl-[protein] + ATP = O-phospho-L-seryl-[protein] + ADP + H(+)</text>
        <dbReference type="Rhea" id="RHEA:17989"/>
        <dbReference type="Rhea" id="RHEA-COMP:9863"/>
        <dbReference type="Rhea" id="RHEA-COMP:11604"/>
        <dbReference type="ChEBI" id="CHEBI:15378"/>
        <dbReference type="ChEBI" id="CHEBI:29999"/>
        <dbReference type="ChEBI" id="CHEBI:30616"/>
        <dbReference type="ChEBI" id="CHEBI:83421"/>
        <dbReference type="ChEBI" id="CHEBI:456216"/>
        <dbReference type="EC" id="2.7.11.24"/>
    </reaction>
</comment>
<dbReference type="AlphaFoldDB" id="A0A814GRY4"/>
<comment type="caution">
    <text evidence="15">The sequence shown here is derived from an EMBL/GenBank/DDBJ whole genome shotgun (WGS) entry which is preliminary data.</text>
</comment>
<feature type="binding site" evidence="11">
    <location>
        <position position="50"/>
    </location>
    <ligand>
        <name>ATP</name>
        <dbReference type="ChEBI" id="CHEBI:30616"/>
    </ligand>
</feature>
<evidence type="ECO:0000256" key="2">
    <source>
        <dbReference type="ARBA" id="ARBA00012411"/>
    </source>
</evidence>
<dbReference type="GO" id="GO:0004707">
    <property type="term" value="F:MAP kinase activity"/>
    <property type="evidence" value="ECO:0007669"/>
    <property type="project" value="UniProtKB-EC"/>
</dbReference>